<accession>A0ABD2LRC3</accession>
<evidence type="ECO:0000259" key="4">
    <source>
        <dbReference type="SMART" id="SM00101"/>
    </source>
</evidence>
<feature type="domain" description="14-3-3" evidence="4">
    <location>
        <begin position="13"/>
        <end position="252"/>
    </location>
</feature>
<dbReference type="InterPro" id="IPR023410">
    <property type="entry name" value="14-3-3_domain"/>
</dbReference>
<organism evidence="5 6">
    <name type="scientific">Heterodera trifolii</name>
    <dbReference type="NCBI Taxonomy" id="157864"/>
    <lineage>
        <taxon>Eukaryota</taxon>
        <taxon>Metazoa</taxon>
        <taxon>Ecdysozoa</taxon>
        <taxon>Nematoda</taxon>
        <taxon>Chromadorea</taxon>
        <taxon>Rhabditida</taxon>
        <taxon>Tylenchina</taxon>
        <taxon>Tylenchomorpha</taxon>
        <taxon>Tylenchoidea</taxon>
        <taxon>Heteroderidae</taxon>
        <taxon>Heteroderinae</taxon>
        <taxon>Heterodera</taxon>
    </lineage>
</organism>
<evidence type="ECO:0000256" key="1">
    <source>
        <dbReference type="ARBA" id="ARBA00006141"/>
    </source>
</evidence>
<protein>
    <recommendedName>
        <fullName evidence="4">14-3-3 domain-containing protein</fullName>
    </recommendedName>
</protein>
<reference evidence="5 6" key="1">
    <citation type="submission" date="2024-10" db="EMBL/GenBank/DDBJ databases">
        <authorList>
            <person name="Kim D."/>
        </authorList>
    </citation>
    <scope>NUCLEOTIDE SEQUENCE [LARGE SCALE GENOMIC DNA]</scope>
    <source>
        <strain evidence="5">BH-2024</strain>
    </source>
</reference>
<dbReference type="AlphaFoldDB" id="A0ABD2LRC3"/>
<feature type="compositionally biased region" description="Acidic residues" evidence="3">
    <location>
        <begin position="689"/>
        <end position="736"/>
    </location>
</feature>
<feature type="coiled-coil region" evidence="2">
    <location>
        <begin position="257"/>
        <end position="529"/>
    </location>
</feature>
<evidence type="ECO:0000313" key="5">
    <source>
        <dbReference type="EMBL" id="KAL3117782.1"/>
    </source>
</evidence>
<comment type="similarity">
    <text evidence="1">Belongs to the 14-3-3 family.</text>
</comment>
<sequence>MMEKPVNEEPETKEELAYLVNVCKKAERYDDMVDAIKKLIKLDANLSVEERIMLSIAYDAVTDARRSSWRALFSTEDVPLTDAKRKELCCYRVQVKTELMHLCQELLTFINDLLFPKATDAEAKVFYLKMKADYHRHMAELVTDDDRTGMFDLAKDAYEKAMDIATDQIAPTDPIRLGLANNFSMFHYEVLKSVDDARKVTKNALALANAEILTFAGPLPEDVTNILSMMKDNMQLWTPKEMANQAKTDVTESAEREESWKTEREELKSELIKAKSRSEMGEINEAFREEIEALTAENAQMKQMGRERDGEMAKMGERTEQLEERLRGAERENALLISNQAQLEDSIRELNRRLNTQSEAKQQGAEWEARKLRQRNEQAMVLSEQVRELAAQNDELREEIDRLSGALDEANGLLKENTARFSEFNEQFEEAEKQLERLRSDNGQLRKIMEEKEKALKERTLNVQMSSREFVEVVQEKDTLLEKQRVQLQQTKAELEQCRLSLETAIRPNEQREEELDRLRVELINATEAARKLFGVETLAGEEQMDDGDAARAEGAARELRLRMIQMDQQLEQQERSLAQKQQTEHETEQALEQKDLQIARLLTECQRYRKMAFGDAEGQMARIEKQLEYRNKQIEQLNRRCSELQIELEQYIGEEEHAEKQRKEKKGETEEGGQMAKRKRVTIREEEGKEEEAEESMDEEETEEEKEEEEEEEEYREEIIEEWEEEEEEEEEEEKTEEKEKREEMEEKRETERTEAKEGRKRQTEKQTVVRRRKSREQLLREATDVQALHGEITRLIGDLKQTEEELNLLRKQYNERGKFLKEEREAKAKARLDWR</sequence>
<dbReference type="EMBL" id="JBICBT010000307">
    <property type="protein sequence ID" value="KAL3117782.1"/>
    <property type="molecule type" value="Genomic_DNA"/>
</dbReference>
<dbReference type="CDD" id="cd08774">
    <property type="entry name" value="14-3-3"/>
    <property type="match status" value="1"/>
</dbReference>
<feature type="compositionally biased region" description="Basic and acidic residues" evidence="3">
    <location>
        <begin position="737"/>
        <end position="766"/>
    </location>
</feature>
<dbReference type="Proteomes" id="UP001620626">
    <property type="component" value="Unassembled WGS sequence"/>
</dbReference>
<name>A0ABD2LRC3_9BILA</name>
<proteinExistence type="inferred from homology"/>
<gene>
    <name evidence="5" type="ORF">niasHT_009828</name>
</gene>
<evidence type="ECO:0000313" key="6">
    <source>
        <dbReference type="Proteomes" id="UP001620626"/>
    </source>
</evidence>
<keyword evidence="2" id="KW-0175">Coiled coil</keyword>
<feature type="region of interest" description="Disordered" evidence="3">
    <location>
        <begin position="657"/>
        <end position="777"/>
    </location>
</feature>
<evidence type="ECO:0000256" key="3">
    <source>
        <dbReference type="SAM" id="MobiDB-lite"/>
    </source>
</evidence>
<dbReference type="SUPFAM" id="SSF48445">
    <property type="entry name" value="14-3-3 protein"/>
    <property type="match status" value="1"/>
</dbReference>
<dbReference type="Gene3D" id="1.20.190.20">
    <property type="entry name" value="14-3-3 domain"/>
    <property type="match status" value="1"/>
</dbReference>
<dbReference type="Pfam" id="PF00244">
    <property type="entry name" value="14-3-3"/>
    <property type="match status" value="1"/>
</dbReference>
<dbReference type="InterPro" id="IPR000308">
    <property type="entry name" value="14-3-3"/>
</dbReference>
<feature type="compositionally biased region" description="Basic and acidic residues" evidence="3">
    <location>
        <begin position="657"/>
        <end position="670"/>
    </location>
</feature>
<evidence type="ECO:0000256" key="2">
    <source>
        <dbReference type="SAM" id="Coils"/>
    </source>
</evidence>
<feature type="coiled-coil region" evidence="2">
    <location>
        <begin position="787"/>
        <end position="818"/>
    </location>
</feature>
<dbReference type="InterPro" id="IPR036815">
    <property type="entry name" value="14-3-3_dom_sf"/>
</dbReference>
<dbReference type="PRINTS" id="PR00305">
    <property type="entry name" value="1433ZETA"/>
</dbReference>
<comment type="caution">
    <text evidence="5">The sequence shown here is derived from an EMBL/GenBank/DDBJ whole genome shotgun (WGS) entry which is preliminary data.</text>
</comment>
<keyword evidence="6" id="KW-1185">Reference proteome</keyword>
<dbReference type="PANTHER" id="PTHR18860">
    <property type="entry name" value="14-3-3 PROTEIN"/>
    <property type="match status" value="1"/>
</dbReference>
<dbReference type="SMART" id="SM00101">
    <property type="entry name" value="14_3_3"/>
    <property type="match status" value="1"/>
</dbReference>